<dbReference type="PROSITE" id="PS50801">
    <property type="entry name" value="STAS"/>
    <property type="match status" value="1"/>
</dbReference>
<dbReference type="CDD" id="cd07043">
    <property type="entry name" value="STAS_anti-anti-sigma_factors"/>
    <property type="match status" value="1"/>
</dbReference>
<evidence type="ECO:0000313" key="4">
    <source>
        <dbReference type="EMBL" id="MBC5714386.1"/>
    </source>
</evidence>
<dbReference type="PANTHER" id="PTHR33495:SF2">
    <property type="entry name" value="ANTI-SIGMA FACTOR ANTAGONIST TM_1081-RELATED"/>
    <property type="match status" value="1"/>
</dbReference>
<name>A0A923LQG2_9FIRM</name>
<dbReference type="InterPro" id="IPR002645">
    <property type="entry name" value="STAS_dom"/>
</dbReference>
<feature type="domain" description="STAS" evidence="3">
    <location>
        <begin position="1"/>
        <end position="101"/>
    </location>
</feature>
<dbReference type="SUPFAM" id="SSF52091">
    <property type="entry name" value="SpoIIaa-like"/>
    <property type="match status" value="1"/>
</dbReference>
<dbReference type="EMBL" id="JACOPH010000007">
    <property type="protein sequence ID" value="MBC5714386.1"/>
    <property type="molecule type" value="Genomic_DNA"/>
</dbReference>
<comment type="caution">
    <text evidence="4">The sequence shown here is derived from an EMBL/GenBank/DDBJ whole genome shotgun (WGS) entry which is preliminary data.</text>
</comment>
<dbReference type="GO" id="GO:0043856">
    <property type="term" value="F:anti-sigma factor antagonist activity"/>
    <property type="evidence" value="ECO:0007669"/>
    <property type="project" value="InterPro"/>
</dbReference>
<proteinExistence type="inferred from homology"/>
<keyword evidence="5" id="KW-1185">Reference proteome</keyword>
<evidence type="ECO:0000256" key="1">
    <source>
        <dbReference type="ARBA" id="ARBA00009013"/>
    </source>
</evidence>
<dbReference type="Gene3D" id="3.30.750.24">
    <property type="entry name" value="STAS domain"/>
    <property type="match status" value="1"/>
</dbReference>
<evidence type="ECO:0000313" key="5">
    <source>
        <dbReference type="Proteomes" id="UP000606720"/>
    </source>
</evidence>
<gene>
    <name evidence="4" type="ORF">H8S17_09225</name>
</gene>
<comment type="similarity">
    <text evidence="1 2">Belongs to the anti-sigma-factor antagonist family.</text>
</comment>
<evidence type="ECO:0000259" key="3">
    <source>
        <dbReference type="PROSITE" id="PS50801"/>
    </source>
</evidence>
<dbReference type="AlphaFoldDB" id="A0A923LQG2"/>
<sequence length="101" mass="11335">MDCKYQLKDGCMRISMPKEVDHHNAEQLKKEADLLIGAYHIQKLIFDFAGTEFMDSSGIGVVIGRCKHMGYSGGEVSAEHLNERIQKIFVVSGLHKIIKVT</sequence>
<reference evidence="4" key="1">
    <citation type="submission" date="2020-08" db="EMBL/GenBank/DDBJ databases">
        <title>Genome public.</title>
        <authorList>
            <person name="Liu C."/>
            <person name="Sun Q."/>
        </authorList>
    </citation>
    <scope>NUCLEOTIDE SEQUENCE</scope>
    <source>
        <strain evidence="4">BX1005</strain>
    </source>
</reference>
<evidence type="ECO:0000256" key="2">
    <source>
        <dbReference type="RuleBase" id="RU003749"/>
    </source>
</evidence>
<protein>
    <recommendedName>
        <fullName evidence="2">Anti-sigma factor antagonist</fullName>
    </recommendedName>
</protein>
<dbReference type="Proteomes" id="UP000606720">
    <property type="component" value="Unassembled WGS sequence"/>
</dbReference>
<dbReference type="InterPro" id="IPR036513">
    <property type="entry name" value="STAS_dom_sf"/>
</dbReference>
<dbReference type="NCBIfam" id="TIGR00377">
    <property type="entry name" value="ant_ant_sig"/>
    <property type="match status" value="1"/>
</dbReference>
<dbReference type="PANTHER" id="PTHR33495">
    <property type="entry name" value="ANTI-SIGMA FACTOR ANTAGONIST TM_1081-RELATED-RELATED"/>
    <property type="match status" value="1"/>
</dbReference>
<dbReference type="RefSeq" id="WP_186867093.1">
    <property type="nucleotide sequence ID" value="NZ_JACOPH010000007.1"/>
</dbReference>
<dbReference type="Pfam" id="PF01740">
    <property type="entry name" value="STAS"/>
    <property type="match status" value="1"/>
</dbReference>
<dbReference type="InterPro" id="IPR003658">
    <property type="entry name" value="Anti-sigma_ant"/>
</dbReference>
<organism evidence="4 5">
    <name type="scientific">Roseburia zhanii</name>
    <dbReference type="NCBI Taxonomy" id="2763064"/>
    <lineage>
        <taxon>Bacteria</taxon>
        <taxon>Bacillati</taxon>
        <taxon>Bacillota</taxon>
        <taxon>Clostridia</taxon>
        <taxon>Lachnospirales</taxon>
        <taxon>Lachnospiraceae</taxon>
        <taxon>Roseburia</taxon>
    </lineage>
</organism>
<accession>A0A923LQG2</accession>